<feature type="domain" description="MPN" evidence="9">
    <location>
        <begin position="264"/>
        <end position="401"/>
    </location>
</feature>
<dbReference type="Gene3D" id="3.40.140.10">
    <property type="entry name" value="Cytidine Deaminase, domain 2"/>
    <property type="match status" value="1"/>
</dbReference>
<dbReference type="PIRSF" id="PIRSF010052">
    <property type="entry name" value="Polyub_prc_Npl4"/>
    <property type="match status" value="1"/>
</dbReference>
<keyword evidence="11" id="KW-1185">Reference proteome</keyword>
<evidence type="ECO:0000256" key="5">
    <source>
        <dbReference type="ARBA" id="ARBA00022816"/>
    </source>
</evidence>
<comment type="function">
    <text evidence="7">Involved in the import of nuclear-targeted proteins into the nucleus and the export of poly(A) RNA out of the nucleus. Has a role in the endoplasmic reticulum-associated degradation (ERAD) pathway.</text>
</comment>
<reference evidence="10" key="2">
    <citation type="submission" date="2023-05" db="EMBL/GenBank/DDBJ databases">
        <authorList>
            <consortium name="Lawrence Berkeley National Laboratory"/>
            <person name="Steindorff A."/>
            <person name="Hensen N."/>
            <person name="Bonometti L."/>
            <person name="Westerberg I."/>
            <person name="Brannstrom I.O."/>
            <person name="Guillou S."/>
            <person name="Cros-Aarteil S."/>
            <person name="Calhoun S."/>
            <person name="Haridas S."/>
            <person name="Kuo A."/>
            <person name="Mondo S."/>
            <person name="Pangilinan J."/>
            <person name="Riley R."/>
            <person name="Labutti K."/>
            <person name="Andreopoulos B."/>
            <person name="Lipzen A."/>
            <person name="Chen C."/>
            <person name="Yanf M."/>
            <person name="Daum C."/>
            <person name="Ng V."/>
            <person name="Clum A."/>
            <person name="Ohm R."/>
            <person name="Martin F."/>
            <person name="Silar P."/>
            <person name="Natvig D."/>
            <person name="Lalanne C."/>
            <person name="Gautier V."/>
            <person name="Ament-Velasquez S.L."/>
            <person name="Kruys A."/>
            <person name="Hutchinson M.I."/>
            <person name="Powell A.J."/>
            <person name="Barry K."/>
            <person name="Miller A.N."/>
            <person name="Grigoriev I.V."/>
            <person name="Debuchy R."/>
            <person name="Gladieux P."/>
            <person name="Thoren M.H."/>
            <person name="Johannesson H."/>
        </authorList>
    </citation>
    <scope>NUCLEOTIDE SEQUENCE</scope>
    <source>
        <strain evidence="10">PSN243</strain>
    </source>
</reference>
<evidence type="ECO:0000256" key="1">
    <source>
        <dbReference type="ARBA" id="ARBA00004335"/>
    </source>
</evidence>
<dbReference type="InterPro" id="IPR007717">
    <property type="entry name" value="NPL4_C"/>
</dbReference>
<dbReference type="GO" id="GO:0006511">
    <property type="term" value="P:ubiquitin-dependent protein catabolic process"/>
    <property type="evidence" value="ECO:0007669"/>
    <property type="project" value="InterPro"/>
</dbReference>
<keyword evidence="6" id="KW-0653">Protein transport</keyword>
<protein>
    <recommendedName>
        <fullName evidence="4">Nuclear protein localization protein 4</fullName>
    </recommendedName>
</protein>
<dbReference type="Pfam" id="PF05021">
    <property type="entry name" value="NPL4"/>
    <property type="match status" value="1"/>
</dbReference>
<keyword evidence="5" id="KW-0509">mRNA transport</keyword>
<dbReference type="GO" id="GO:0031965">
    <property type="term" value="C:nuclear membrane"/>
    <property type="evidence" value="ECO:0007669"/>
    <property type="project" value="UniProtKB-SubCell"/>
</dbReference>
<dbReference type="GO" id="GO:0048471">
    <property type="term" value="C:perinuclear region of cytoplasm"/>
    <property type="evidence" value="ECO:0007669"/>
    <property type="project" value="UniProtKB-SubCell"/>
</dbReference>
<evidence type="ECO:0000256" key="2">
    <source>
        <dbReference type="ARBA" id="ARBA00004556"/>
    </source>
</evidence>
<reference evidence="10" key="1">
    <citation type="journal article" date="2023" name="Mol. Phylogenet. Evol.">
        <title>Genome-scale phylogeny and comparative genomics of the fungal order Sordariales.</title>
        <authorList>
            <person name="Hensen N."/>
            <person name="Bonometti L."/>
            <person name="Westerberg I."/>
            <person name="Brannstrom I.O."/>
            <person name="Guillou S."/>
            <person name="Cros-Aarteil S."/>
            <person name="Calhoun S."/>
            <person name="Haridas S."/>
            <person name="Kuo A."/>
            <person name="Mondo S."/>
            <person name="Pangilinan J."/>
            <person name="Riley R."/>
            <person name="LaButti K."/>
            <person name="Andreopoulos B."/>
            <person name="Lipzen A."/>
            <person name="Chen C."/>
            <person name="Yan M."/>
            <person name="Daum C."/>
            <person name="Ng V."/>
            <person name="Clum A."/>
            <person name="Steindorff A."/>
            <person name="Ohm R.A."/>
            <person name="Martin F."/>
            <person name="Silar P."/>
            <person name="Natvig D.O."/>
            <person name="Lalanne C."/>
            <person name="Gautier V."/>
            <person name="Ament-Velasquez S.L."/>
            <person name="Kruys A."/>
            <person name="Hutchinson M.I."/>
            <person name="Powell A.J."/>
            <person name="Barry K."/>
            <person name="Miller A.N."/>
            <person name="Grigoriev I.V."/>
            <person name="Debuchy R."/>
            <person name="Gladieux P."/>
            <person name="Hiltunen Thoren M."/>
            <person name="Johannesson H."/>
        </authorList>
    </citation>
    <scope>NUCLEOTIDE SEQUENCE</scope>
    <source>
        <strain evidence="10">PSN243</strain>
    </source>
</reference>
<dbReference type="Proteomes" id="UP001321760">
    <property type="component" value="Unassembled WGS sequence"/>
</dbReference>
<dbReference type="PANTHER" id="PTHR12710">
    <property type="entry name" value="NUCLEAR PROTEIN LOCALIZATION 4"/>
    <property type="match status" value="1"/>
</dbReference>
<dbReference type="InterPro" id="IPR037518">
    <property type="entry name" value="MPN"/>
</dbReference>
<comment type="similarity">
    <text evidence="3">Belongs to the NPL4 family.</text>
</comment>
<evidence type="ECO:0000256" key="4">
    <source>
        <dbReference type="ARBA" id="ARBA00019709"/>
    </source>
</evidence>
<evidence type="ECO:0000256" key="8">
    <source>
        <dbReference type="SAM" id="MobiDB-lite"/>
    </source>
</evidence>
<dbReference type="GO" id="GO:0043130">
    <property type="term" value="F:ubiquitin binding"/>
    <property type="evidence" value="ECO:0007669"/>
    <property type="project" value="TreeGrafter"/>
</dbReference>
<organism evidence="10 11">
    <name type="scientific">Podospora aff. communis PSN243</name>
    <dbReference type="NCBI Taxonomy" id="3040156"/>
    <lineage>
        <taxon>Eukaryota</taxon>
        <taxon>Fungi</taxon>
        <taxon>Dikarya</taxon>
        <taxon>Ascomycota</taxon>
        <taxon>Pezizomycotina</taxon>
        <taxon>Sordariomycetes</taxon>
        <taxon>Sordariomycetidae</taxon>
        <taxon>Sordariales</taxon>
        <taxon>Podosporaceae</taxon>
        <taxon>Podospora</taxon>
    </lineage>
</organism>
<dbReference type="SUPFAM" id="SSF54236">
    <property type="entry name" value="Ubiquitin-like"/>
    <property type="match status" value="1"/>
</dbReference>
<evidence type="ECO:0000256" key="6">
    <source>
        <dbReference type="ARBA" id="ARBA00023010"/>
    </source>
</evidence>
<evidence type="ECO:0000256" key="3">
    <source>
        <dbReference type="ARBA" id="ARBA00011025"/>
    </source>
</evidence>
<dbReference type="Pfam" id="PF05020">
    <property type="entry name" value="zf-NPL4"/>
    <property type="match status" value="1"/>
</dbReference>
<dbReference type="PROSITE" id="PS50249">
    <property type="entry name" value="MPN"/>
    <property type="match status" value="1"/>
</dbReference>
<dbReference type="PANTHER" id="PTHR12710:SF0">
    <property type="entry name" value="NUCLEAR PROTEIN LOCALIZATION PROTEIN 4 HOMOLOG"/>
    <property type="match status" value="1"/>
</dbReference>
<dbReference type="GO" id="GO:0031625">
    <property type="term" value="F:ubiquitin protein ligase binding"/>
    <property type="evidence" value="ECO:0007669"/>
    <property type="project" value="TreeGrafter"/>
</dbReference>
<comment type="caution">
    <text evidence="10">The sequence shown here is derived from an EMBL/GenBank/DDBJ whole genome shotgun (WGS) entry which is preliminary data.</text>
</comment>
<dbReference type="EMBL" id="MU865937">
    <property type="protein sequence ID" value="KAK4449485.1"/>
    <property type="molecule type" value="Genomic_DNA"/>
</dbReference>
<dbReference type="InterPro" id="IPR016563">
    <property type="entry name" value="Npl4"/>
</dbReference>
<dbReference type="Gene3D" id="3.10.20.90">
    <property type="entry name" value="Phosphatidylinositol 3-kinase Catalytic Subunit, Chain A, domain 1"/>
    <property type="match status" value="1"/>
</dbReference>
<name>A0AAV9GLU5_9PEZI</name>
<keyword evidence="6" id="KW-0811">Translocation</keyword>
<feature type="region of interest" description="Disordered" evidence="8">
    <location>
        <begin position="605"/>
        <end position="628"/>
    </location>
</feature>
<dbReference type="InterPro" id="IPR029071">
    <property type="entry name" value="Ubiquitin-like_domsf"/>
</dbReference>
<dbReference type="GO" id="GO:0051028">
    <property type="term" value="P:mRNA transport"/>
    <property type="evidence" value="ECO:0007669"/>
    <property type="project" value="UniProtKB-KW"/>
</dbReference>
<proteinExistence type="inferred from homology"/>
<feature type="compositionally biased region" description="Low complexity" evidence="8">
    <location>
        <begin position="612"/>
        <end position="624"/>
    </location>
</feature>
<evidence type="ECO:0000313" key="10">
    <source>
        <dbReference type="EMBL" id="KAK4449485.1"/>
    </source>
</evidence>
<dbReference type="CDD" id="cd08061">
    <property type="entry name" value="MPN_NPL4"/>
    <property type="match status" value="1"/>
</dbReference>
<evidence type="ECO:0000313" key="11">
    <source>
        <dbReference type="Proteomes" id="UP001321760"/>
    </source>
</evidence>
<dbReference type="GO" id="GO:0015031">
    <property type="term" value="P:protein transport"/>
    <property type="evidence" value="ECO:0007669"/>
    <property type="project" value="UniProtKB-KW"/>
</dbReference>
<accession>A0AAV9GLU5</accession>
<evidence type="ECO:0000259" key="9">
    <source>
        <dbReference type="PROSITE" id="PS50249"/>
    </source>
</evidence>
<gene>
    <name evidence="10" type="ORF">QBC34DRAFT_463289</name>
</gene>
<comment type="subcellular location">
    <subcellularLocation>
        <location evidence="2">Cytoplasm</location>
        <location evidence="2">Perinuclear region</location>
    </subcellularLocation>
    <subcellularLocation>
        <location evidence="1">Nucleus membrane</location>
        <topology evidence="1">Peripheral membrane protein</topology>
        <orientation evidence="1">Cytoplasmic side</orientation>
    </subcellularLocation>
</comment>
<evidence type="ECO:0000256" key="7">
    <source>
        <dbReference type="ARBA" id="ARBA00024703"/>
    </source>
</evidence>
<sequence length="658" mass="73380">MLLRLRTPDGMFRLTLEKDDTFGDLGRQLLTKIPSTVDPKTITLSNSFGGGDTKRIGEIAKFKIGQIGLSHGDLIFVSYQNQDSVTNGHADGAEDSKTEILTTTNRLNGKPILPTEDFPIDPPPLASPAERIKNPWEVVKQSALDDRLDKLDGKIPRSRDSKMCRHGPKGMCDYCMPLDPFNAKYLEEKKIKYMSMHAYLRKVNSATNKPELGASFIPPLVEPYYRVKRDCPSGHPQWPEGICTKCQPSAIILQPQQFRMVDHVEFASPKIIDGFLDAWRRTGAQRMGFLYGRFLEYDVVPLGIKAVVEAIYEPPQVDEIDGISLDAWENEKDVNQVARFCGLEQVGVIWTDLVDSGKGDGTVICKRHADSYFLASQEITFAARLQAQHPKATKWSDTGRFGSNFVTCVVSGNEEGQISISSYQMSNDAVEMVRADIIEPSADPTVMLVREAEEDDGSVSRTRYIPEVFYRRINEYGANVQENAKPSFPVEYLFVTLTHGFPETPKPLFISDGFPIENREYLGESQEHSAIAKMLKVGREGDGLNASNFHLLCFIHQMGVLSKEEEALLCRVATLHDLAEAFQLRSTDGWRTLIAILQSTGERLPKRSRGGSSAAALSPSYSSSVDNEEPLAKRFAAVRLNGDRPGRFTTKSLDDKPK</sequence>
<dbReference type="InterPro" id="IPR007716">
    <property type="entry name" value="NPL4_Zn-bd_put"/>
</dbReference>
<keyword evidence="5" id="KW-0813">Transport</keyword>
<dbReference type="AlphaFoldDB" id="A0AAV9GLU5"/>